<protein>
    <submittedName>
        <fullName evidence="2">Uncharacterized protein</fullName>
    </submittedName>
</protein>
<gene>
    <name evidence="2" type="ORF">SAV31267_012180</name>
</gene>
<sequence>MVRGKAAQVEGEPGAGPTAADVVVEVAVQRLEGAVEVRREGDEQDPDVQLGQPESPGEQAQPVARLPGPVLMRGFGVRPGRCQETPYRVLGQVQAAQRIGRGGVGRAAVLDQQGDTVAEPGKPAQERVGRSLGAVAGDAGDAGDVSVAPDEVSECADAGTCRVTWLASLRLDRPEPGGPRRA</sequence>
<evidence type="ECO:0000313" key="3">
    <source>
        <dbReference type="Proteomes" id="UP000299211"/>
    </source>
</evidence>
<accession>A0A4D4MI54</accession>
<feature type="region of interest" description="Disordered" evidence="1">
    <location>
        <begin position="1"/>
        <end position="20"/>
    </location>
</feature>
<evidence type="ECO:0000313" key="2">
    <source>
        <dbReference type="EMBL" id="GDY71733.1"/>
    </source>
</evidence>
<evidence type="ECO:0000256" key="1">
    <source>
        <dbReference type="SAM" id="MobiDB-lite"/>
    </source>
</evidence>
<feature type="region of interest" description="Disordered" evidence="1">
    <location>
        <begin position="36"/>
        <end position="67"/>
    </location>
</feature>
<dbReference type="EMBL" id="BJHY01000001">
    <property type="protein sequence ID" value="GDY71733.1"/>
    <property type="molecule type" value="Genomic_DNA"/>
</dbReference>
<comment type="caution">
    <text evidence="2">The sequence shown here is derived from an EMBL/GenBank/DDBJ whole genome shotgun (WGS) entry which is preliminary data.</text>
</comment>
<proteinExistence type="predicted"/>
<dbReference type="AlphaFoldDB" id="A0A4D4MI54"/>
<reference evidence="2 3" key="1">
    <citation type="submission" date="2019-04" db="EMBL/GenBank/DDBJ databases">
        <title>Draft genome sequences of Streptomyces avermitilis ATCC 31267.</title>
        <authorList>
            <person name="Komaki H."/>
            <person name="Tamura T."/>
            <person name="Hosoyama A."/>
        </authorList>
    </citation>
    <scope>NUCLEOTIDE SEQUENCE [LARGE SCALE GENOMIC DNA]</scope>
    <source>
        <strain evidence="2 3">ATCC 31267</strain>
    </source>
</reference>
<dbReference type="Proteomes" id="UP000299211">
    <property type="component" value="Unassembled WGS sequence"/>
</dbReference>
<name>A0A4D4MI54_STRAX</name>
<organism evidence="2 3">
    <name type="scientific">Streptomyces avermitilis</name>
    <dbReference type="NCBI Taxonomy" id="33903"/>
    <lineage>
        <taxon>Bacteria</taxon>
        <taxon>Bacillati</taxon>
        <taxon>Actinomycetota</taxon>
        <taxon>Actinomycetes</taxon>
        <taxon>Kitasatosporales</taxon>
        <taxon>Streptomycetaceae</taxon>
        <taxon>Streptomyces</taxon>
    </lineage>
</organism>